<sequence>MAVGLGIVLVASACGVGGREQAASIEEMRAMTLKVPQTSSGSPTDMNVMMYGQFAKEVSEGTDGKIDFEFYWNSTLVPVAEHLTAIASGVADLGMAVLSYTPEELPIGNWLAQAGSLQNPSYPAGPMQGTWGMVDTHMSNDVLAKEWADKGVKFFNAWSPSAGYDLLCADPISDVSDVRGRRVTSPGPLWTAELKALGMVPTDVAFAERYEALQRGVVDCTVSVPQTWTEYSFWDVAKYVVPGILSPGLIQAIVMDADLWDSLPVEAQQVMHDAAWTITMANLALTATETYNRFATEGPAQHGIVFVDPTSFDNVLARQQETTRTKMLENVPAGLEDPQALLDEFTKSMDEGLAAAEAAGAPPIARDADAVQRSWAEPVDPDVWKAYGEALKTKVYDAHRPR</sequence>
<name>A0ABV2WYS3_9NOCA</name>
<keyword evidence="1" id="KW-0732">Signal</keyword>
<dbReference type="Pfam" id="PF03480">
    <property type="entry name" value="DctP"/>
    <property type="match status" value="1"/>
</dbReference>
<keyword evidence="3" id="KW-1185">Reference proteome</keyword>
<dbReference type="RefSeq" id="WP_357154387.1">
    <property type="nucleotide sequence ID" value="NZ_JBEYBF010000031.1"/>
</dbReference>
<protein>
    <submittedName>
        <fullName evidence="2">TRAP transporter substrate-binding protein DctP</fullName>
    </submittedName>
</protein>
<reference evidence="2 3" key="1">
    <citation type="submission" date="2024-06" db="EMBL/GenBank/DDBJ databases">
        <title>The Natural Products Discovery Center: Release of the First 8490 Sequenced Strains for Exploring Actinobacteria Biosynthetic Diversity.</title>
        <authorList>
            <person name="Kalkreuter E."/>
            <person name="Kautsar S.A."/>
            <person name="Yang D."/>
            <person name="Bader C.D."/>
            <person name="Teijaro C.N."/>
            <person name="Fluegel L."/>
            <person name="Davis C.M."/>
            <person name="Simpson J.R."/>
            <person name="Lauterbach L."/>
            <person name="Steele A.D."/>
            <person name="Gui C."/>
            <person name="Meng S."/>
            <person name="Li G."/>
            <person name="Viehrig K."/>
            <person name="Ye F."/>
            <person name="Su P."/>
            <person name="Kiefer A.F."/>
            <person name="Nichols A."/>
            <person name="Cepeda A.J."/>
            <person name="Yan W."/>
            <person name="Fan B."/>
            <person name="Jiang Y."/>
            <person name="Adhikari A."/>
            <person name="Zheng C.-J."/>
            <person name="Schuster L."/>
            <person name="Cowan T.M."/>
            <person name="Smanski M.J."/>
            <person name="Chevrette M.G."/>
            <person name="De Carvalho L.P.S."/>
            <person name="Shen B."/>
        </authorList>
    </citation>
    <scope>NUCLEOTIDE SEQUENCE [LARGE SCALE GENOMIC DNA]</scope>
    <source>
        <strain evidence="2 3">NPDC019708</strain>
    </source>
</reference>
<evidence type="ECO:0000313" key="2">
    <source>
        <dbReference type="EMBL" id="MEU1956052.1"/>
    </source>
</evidence>
<dbReference type="PANTHER" id="PTHR33376">
    <property type="match status" value="1"/>
</dbReference>
<accession>A0ABV2WYS3</accession>
<gene>
    <name evidence="2" type="primary">dctP</name>
    <name evidence="2" type="ORF">ABZ510_29890</name>
</gene>
<evidence type="ECO:0000313" key="3">
    <source>
        <dbReference type="Proteomes" id="UP001550628"/>
    </source>
</evidence>
<dbReference type="InterPro" id="IPR018389">
    <property type="entry name" value="DctP_fam"/>
</dbReference>
<dbReference type="NCBIfam" id="NF037995">
    <property type="entry name" value="TRAP_S1"/>
    <property type="match status" value="1"/>
</dbReference>
<organism evidence="2 3">
    <name type="scientific">Nocardia rhamnosiphila</name>
    <dbReference type="NCBI Taxonomy" id="426716"/>
    <lineage>
        <taxon>Bacteria</taxon>
        <taxon>Bacillati</taxon>
        <taxon>Actinomycetota</taxon>
        <taxon>Actinomycetes</taxon>
        <taxon>Mycobacteriales</taxon>
        <taxon>Nocardiaceae</taxon>
        <taxon>Nocardia</taxon>
    </lineage>
</organism>
<proteinExistence type="predicted"/>
<dbReference type="Gene3D" id="3.40.190.170">
    <property type="entry name" value="Bacterial extracellular solute-binding protein, family 7"/>
    <property type="match status" value="1"/>
</dbReference>
<dbReference type="InterPro" id="IPR038404">
    <property type="entry name" value="TRAP_DctP_sf"/>
</dbReference>
<dbReference type="EMBL" id="JBEYBF010000031">
    <property type="protein sequence ID" value="MEU1956052.1"/>
    <property type="molecule type" value="Genomic_DNA"/>
</dbReference>
<comment type="caution">
    <text evidence="2">The sequence shown here is derived from an EMBL/GenBank/DDBJ whole genome shotgun (WGS) entry which is preliminary data.</text>
</comment>
<dbReference type="Proteomes" id="UP001550628">
    <property type="component" value="Unassembled WGS sequence"/>
</dbReference>
<evidence type="ECO:0000256" key="1">
    <source>
        <dbReference type="ARBA" id="ARBA00022729"/>
    </source>
</evidence>
<dbReference type="PANTHER" id="PTHR33376:SF5">
    <property type="entry name" value="EXTRACYTOPLASMIC SOLUTE RECEPTOR PROTEIN"/>
    <property type="match status" value="1"/>
</dbReference>